<dbReference type="SUPFAM" id="SSF53850">
    <property type="entry name" value="Periplasmic binding protein-like II"/>
    <property type="match status" value="1"/>
</dbReference>
<evidence type="ECO:0000313" key="1">
    <source>
        <dbReference type="EMBL" id="STU99595.1"/>
    </source>
</evidence>
<evidence type="ECO:0000313" key="2">
    <source>
        <dbReference type="Proteomes" id="UP000255192"/>
    </source>
</evidence>
<reference evidence="1 2" key="1">
    <citation type="submission" date="2018-06" db="EMBL/GenBank/DDBJ databases">
        <authorList>
            <consortium name="Pathogen Informatics"/>
            <person name="Doyle S."/>
        </authorList>
    </citation>
    <scope>NUCLEOTIDE SEQUENCE [LARGE SCALE GENOMIC DNA]</scope>
    <source>
        <strain evidence="1 2">NCTC204</strain>
    </source>
</reference>
<organism evidence="1 2">
    <name type="scientific">Klebsiella pneumoniae</name>
    <dbReference type="NCBI Taxonomy" id="573"/>
    <lineage>
        <taxon>Bacteria</taxon>
        <taxon>Pseudomonadati</taxon>
        <taxon>Pseudomonadota</taxon>
        <taxon>Gammaproteobacteria</taxon>
        <taxon>Enterobacterales</taxon>
        <taxon>Enterobacteriaceae</taxon>
        <taxon>Klebsiella/Raoultella group</taxon>
        <taxon>Klebsiella</taxon>
        <taxon>Klebsiella pneumoniae complex</taxon>
    </lineage>
</organism>
<dbReference type="EMBL" id="UGMD01000002">
    <property type="protein sequence ID" value="STU99595.1"/>
    <property type="molecule type" value="Genomic_DNA"/>
</dbReference>
<gene>
    <name evidence="1" type="primary">evgS_2</name>
    <name evidence="1" type="ORF">NCTC204_02873</name>
</gene>
<name>A0A378A5V0_KLEPN</name>
<protein>
    <submittedName>
        <fullName evidence="1">Hybrid sensory histidine kinase</fullName>
        <ecNumber evidence="1">2.7.13.3</ecNumber>
    </submittedName>
</protein>
<dbReference type="Proteomes" id="UP000255192">
    <property type="component" value="Unassembled WGS sequence"/>
</dbReference>
<dbReference type="GO" id="GO:0004673">
    <property type="term" value="F:protein histidine kinase activity"/>
    <property type="evidence" value="ECO:0007669"/>
    <property type="project" value="UniProtKB-EC"/>
</dbReference>
<dbReference type="EC" id="2.7.13.3" evidence="1"/>
<proteinExistence type="predicted"/>
<dbReference type="Gene3D" id="3.40.190.10">
    <property type="entry name" value="Periplasmic binding protein-like II"/>
    <property type="match status" value="2"/>
</dbReference>
<keyword evidence="1" id="KW-0418">Kinase</keyword>
<dbReference type="AlphaFoldDB" id="A0A378A5V0"/>
<sequence length="133" mass="14789">METDNVGVAMKMVEEGEVDAAVASELSARYMIDHYYPQGLHYTRIDGLPVAAIRLAIPRDEPVLAAILNKALQVIPPRDILQMTEKWSKISSQQIENWSQYSRQFLPADRLCAGADRHQPRLGTLPVSGSAQT</sequence>
<keyword evidence="1" id="KW-0808">Transferase</keyword>
<accession>A0A378A5V0</accession>